<reference evidence="8 9" key="1">
    <citation type="journal article" date="2019" name="Int. J. Syst. Evol. Microbiol.">
        <title>The Global Catalogue of Microorganisms (GCM) 10K type strain sequencing project: providing services to taxonomists for standard genome sequencing and annotation.</title>
        <authorList>
            <consortium name="The Broad Institute Genomics Platform"/>
            <consortium name="The Broad Institute Genome Sequencing Center for Infectious Disease"/>
            <person name="Wu L."/>
            <person name="Ma J."/>
        </authorList>
    </citation>
    <scope>NUCLEOTIDE SEQUENCE [LARGE SCALE GENOMIC DNA]</scope>
    <source>
        <strain evidence="8 9">JCM 3325</strain>
    </source>
</reference>
<feature type="transmembrane region" description="Helical" evidence="6">
    <location>
        <begin position="227"/>
        <end position="249"/>
    </location>
</feature>
<feature type="domain" description="ABC transmembrane type-2" evidence="7">
    <location>
        <begin position="24"/>
        <end position="255"/>
    </location>
</feature>
<dbReference type="PIRSF" id="PIRSF006648">
    <property type="entry name" value="DrrB"/>
    <property type="match status" value="1"/>
</dbReference>
<keyword evidence="5" id="KW-0046">Antibiotic resistance</keyword>
<comment type="subcellular location">
    <subcellularLocation>
        <location evidence="6">Cell membrane</location>
        <topology evidence="6">Multi-pass membrane protein</topology>
    </subcellularLocation>
    <subcellularLocation>
        <location evidence="1">Membrane</location>
        <topology evidence="1">Multi-pass membrane protein</topology>
    </subcellularLocation>
</comment>
<keyword evidence="6" id="KW-0813">Transport</keyword>
<feature type="transmembrane region" description="Helical" evidence="6">
    <location>
        <begin position="114"/>
        <end position="135"/>
    </location>
</feature>
<evidence type="ECO:0000256" key="3">
    <source>
        <dbReference type="ARBA" id="ARBA00022989"/>
    </source>
</evidence>
<keyword evidence="9" id="KW-1185">Reference proteome</keyword>
<name>A0ABN3ISX1_9ACTN</name>
<feature type="transmembrane region" description="Helical" evidence="6">
    <location>
        <begin position="141"/>
        <end position="166"/>
    </location>
</feature>
<keyword evidence="3 6" id="KW-1133">Transmembrane helix</keyword>
<dbReference type="PANTHER" id="PTHR43229:SF2">
    <property type="entry name" value="NODULATION PROTEIN J"/>
    <property type="match status" value="1"/>
</dbReference>
<dbReference type="EMBL" id="BAAARW010000006">
    <property type="protein sequence ID" value="GAA2411550.1"/>
    <property type="molecule type" value="Genomic_DNA"/>
</dbReference>
<evidence type="ECO:0000256" key="6">
    <source>
        <dbReference type="RuleBase" id="RU361157"/>
    </source>
</evidence>
<dbReference type="PROSITE" id="PS51012">
    <property type="entry name" value="ABC_TM2"/>
    <property type="match status" value="1"/>
</dbReference>
<dbReference type="Proteomes" id="UP001501231">
    <property type="component" value="Unassembled WGS sequence"/>
</dbReference>
<dbReference type="RefSeq" id="WP_344588507.1">
    <property type="nucleotide sequence ID" value="NZ_BAAARW010000006.1"/>
</dbReference>
<dbReference type="InterPro" id="IPR047817">
    <property type="entry name" value="ABC2_TM_bact-type"/>
</dbReference>
<comment type="caution">
    <text evidence="8">The sequence shown here is derived from an EMBL/GenBank/DDBJ whole genome shotgun (WGS) entry which is preliminary data.</text>
</comment>
<proteinExistence type="inferred from homology"/>
<comment type="similarity">
    <text evidence="6">Belongs to the ABC-2 integral membrane protein family.</text>
</comment>
<evidence type="ECO:0000259" key="7">
    <source>
        <dbReference type="PROSITE" id="PS51012"/>
    </source>
</evidence>
<keyword evidence="4 6" id="KW-0472">Membrane</keyword>
<keyword evidence="2 6" id="KW-0812">Transmembrane</keyword>
<dbReference type="InterPro" id="IPR000412">
    <property type="entry name" value="ABC_2_transport"/>
</dbReference>
<comment type="caution">
    <text evidence="6">Lacks conserved residue(s) required for the propagation of feature annotation.</text>
</comment>
<feature type="transmembrane region" description="Helical" evidence="6">
    <location>
        <begin position="173"/>
        <end position="192"/>
    </location>
</feature>
<evidence type="ECO:0000256" key="4">
    <source>
        <dbReference type="ARBA" id="ARBA00023136"/>
    </source>
</evidence>
<dbReference type="InterPro" id="IPR051784">
    <property type="entry name" value="Nod_factor_ABC_transporter"/>
</dbReference>
<evidence type="ECO:0000256" key="2">
    <source>
        <dbReference type="ARBA" id="ARBA00022692"/>
    </source>
</evidence>
<dbReference type="PANTHER" id="PTHR43229">
    <property type="entry name" value="NODULATION PROTEIN J"/>
    <property type="match status" value="1"/>
</dbReference>
<gene>
    <name evidence="8" type="ORF">GCM10010191_21030</name>
</gene>
<evidence type="ECO:0000313" key="8">
    <source>
        <dbReference type="EMBL" id="GAA2411550.1"/>
    </source>
</evidence>
<evidence type="ECO:0000256" key="5">
    <source>
        <dbReference type="ARBA" id="ARBA00023251"/>
    </source>
</evidence>
<feature type="transmembrane region" description="Helical" evidence="6">
    <location>
        <begin position="24"/>
        <end position="47"/>
    </location>
</feature>
<organism evidence="8 9">
    <name type="scientific">Actinomadura vinacea</name>
    <dbReference type="NCBI Taxonomy" id="115336"/>
    <lineage>
        <taxon>Bacteria</taxon>
        <taxon>Bacillati</taxon>
        <taxon>Actinomycetota</taxon>
        <taxon>Actinomycetes</taxon>
        <taxon>Streptosporangiales</taxon>
        <taxon>Thermomonosporaceae</taxon>
        <taxon>Actinomadura</taxon>
    </lineage>
</organism>
<dbReference type="Pfam" id="PF01061">
    <property type="entry name" value="ABC2_membrane"/>
    <property type="match status" value="1"/>
</dbReference>
<keyword evidence="6" id="KW-1003">Cell membrane</keyword>
<dbReference type="InterPro" id="IPR013525">
    <property type="entry name" value="ABC2_TM"/>
</dbReference>
<evidence type="ECO:0000313" key="9">
    <source>
        <dbReference type="Proteomes" id="UP001501231"/>
    </source>
</evidence>
<sequence>MTAVVSQSWFMTTRLLRGTLREPLFLVIGLVQPAIWLLIFGQLFYRVTELRGFGDGRPYIDYLTPGVIVMMALTRGAWSGGNVLEELGWGVLDRFLISPVSRIALIAGHLCQQAITIAAQSLIVLALALVLGARFPGGPAGAAVLMVAAILMVLAVGSLSISFALIIQRSQSLTAVIQFVLLPLVFLSSAFMDQNLAADWIQAAARVNPIDWAVVAGRSALAADTDWGLVLIRLTWLAALAAACGLVAVRSFRSYQRSL</sequence>
<protein>
    <recommendedName>
        <fullName evidence="6">Transport permease protein</fullName>
    </recommendedName>
</protein>
<evidence type="ECO:0000256" key="1">
    <source>
        <dbReference type="ARBA" id="ARBA00004141"/>
    </source>
</evidence>
<accession>A0ABN3ISX1</accession>